<dbReference type="InterPro" id="IPR050685">
    <property type="entry name" value="LDLR"/>
</dbReference>
<evidence type="ECO:0000313" key="10">
    <source>
        <dbReference type="EMBL" id="CAF4077209.1"/>
    </source>
</evidence>
<keyword evidence="2" id="KW-0812">Transmembrane</keyword>
<reference evidence="9" key="1">
    <citation type="submission" date="2021-02" db="EMBL/GenBank/DDBJ databases">
        <authorList>
            <person name="Nowell W R."/>
        </authorList>
    </citation>
    <scope>NUCLEOTIDE SEQUENCE</scope>
</reference>
<dbReference type="OrthoDB" id="664115at2759"/>
<comment type="caution">
    <text evidence="9">The sequence shown here is derived from an EMBL/GenBank/DDBJ whole genome shotgun (WGS) entry which is preliminary data.</text>
</comment>
<feature type="disulfide bond" evidence="7">
    <location>
        <begin position="219"/>
        <end position="237"/>
    </location>
</feature>
<evidence type="ECO:0000256" key="4">
    <source>
        <dbReference type="ARBA" id="ARBA00022989"/>
    </source>
</evidence>
<sequence>MWTARGLAFVLTVTFTYGQVLLYNTENNAAIEKFDCVYYIHENEQEISYCRRPDQRHQLDRMNTECENQGEKKLFRDLLNQDIDPGTVLQWSSSVEMADLYASVFYNRSIIDYDDNRFLCSCSKSGTFGKYCEYELTHDTNLFSEAIKAQFEQKKNDDSWNTQWYGKILCYETLPCKAGDLCLDWRDICNGHQQCSDGMDEENWDKLEFNECESYQFRCTNGMCIPEEFWLDGDQDCMDWSDEISIYFTNEQSCSFEPDAFKCDEHLCDRQSFSCGDGQCVDWITRMAFQRIMTSSYDCFNKRNLNYMCEASPHRRAWTLESGLCWTDKNYNDPRYPPWNMIDSANLTRPMNNPNIEFITATGHIRCRGYHFISDVNVIIPYDPDMLRRPRINHGSCAIKDPNHGYQDSLSPFQNNKFCWNESRSFNGYLYAVNIDVCNYTGECISQYRIHDGNYDCFDGQDEVMNSENNYCTGNIERYRFQCYNDQHKCLTLNNLGTRNSECSNNYDEVWYGIGNLLSAEGICWKDDVADCSRLREYITQSYISNFNRNNSQFLGLEQAR</sequence>
<evidence type="ECO:0000313" key="9">
    <source>
        <dbReference type="EMBL" id="CAF1494337.1"/>
    </source>
</evidence>
<gene>
    <name evidence="10" type="ORF">OKA104_LOCUS34342</name>
    <name evidence="9" type="ORF">VCS650_LOCUS41882</name>
</gene>
<accession>A0A815SKA6</accession>
<name>A0A815SKA6_9BILA</name>
<dbReference type="PANTHER" id="PTHR24270:SF62">
    <property type="entry name" value="LOW-DENSITY LIPOPROTEIN RECEPTOR-RELATED PROTEIN 2"/>
    <property type="match status" value="1"/>
</dbReference>
<dbReference type="CDD" id="cd00112">
    <property type="entry name" value="LDLa"/>
    <property type="match status" value="1"/>
</dbReference>
<dbReference type="EMBL" id="CAJNON010001965">
    <property type="protein sequence ID" value="CAF1494337.1"/>
    <property type="molecule type" value="Genomic_DNA"/>
</dbReference>
<dbReference type="SUPFAM" id="SSF57424">
    <property type="entry name" value="LDL receptor-like module"/>
    <property type="match status" value="2"/>
</dbReference>
<dbReference type="PRINTS" id="PR00261">
    <property type="entry name" value="LDLRECEPTOR"/>
</dbReference>
<keyword evidence="3" id="KW-0677">Repeat</keyword>
<dbReference type="Proteomes" id="UP000663881">
    <property type="component" value="Unassembled WGS sequence"/>
</dbReference>
<dbReference type="Gene3D" id="4.10.400.10">
    <property type="entry name" value="Low-density Lipoprotein Receptor"/>
    <property type="match status" value="2"/>
</dbReference>
<evidence type="ECO:0000256" key="8">
    <source>
        <dbReference type="SAM" id="SignalP"/>
    </source>
</evidence>
<dbReference type="SMART" id="SM00192">
    <property type="entry name" value="LDLa"/>
    <property type="match status" value="3"/>
</dbReference>
<evidence type="ECO:0000256" key="6">
    <source>
        <dbReference type="ARBA" id="ARBA00023157"/>
    </source>
</evidence>
<dbReference type="Pfam" id="PF00057">
    <property type="entry name" value="Ldl_recept_a"/>
    <property type="match status" value="1"/>
</dbReference>
<evidence type="ECO:0000313" key="11">
    <source>
        <dbReference type="Proteomes" id="UP000663891"/>
    </source>
</evidence>
<feature type="chain" id="PRO_5036228849" evidence="8">
    <location>
        <begin position="19"/>
        <end position="561"/>
    </location>
</feature>
<dbReference type="InterPro" id="IPR036055">
    <property type="entry name" value="LDL_receptor-like_sf"/>
</dbReference>
<keyword evidence="5" id="KW-0472">Membrane</keyword>
<dbReference type="EMBL" id="CAJOAY010004625">
    <property type="protein sequence ID" value="CAF4077209.1"/>
    <property type="molecule type" value="Genomic_DNA"/>
</dbReference>
<evidence type="ECO:0000256" key="3">
    <source>
        <dbReference type="ARBA" id="ARBA00022737"/>
    </source>
</evidence>
<dbReference type="GO" id="GO:0016192">
    <property type="term" value="P:vesicle-mediated transport"/>
    <property type="evidence" value="ECO:0007669"/>
    <property type="project" value="UniProtKB-ARBA"/>
</dbReference>
<protein>
    <submittedName>
        <fullName evidence="9">Uncharacterized protein</fullName>
    </submittedName>
</protein>
<evidence type="ECO:0000256" key="7">
    <source>
        <dbReference type="PROSITE-ProRule" id="PRU00124"/>
    </source>
</evidence>
<comment type="subcellular location">
    <subcellularLocation>
        <location evidence="1">Membrane</location>
        <topology evidence="1">Single-pass membrane protein</topology>
    </subcellularLocation>
</comment>
<dbReference type="InterPro" id="IPR002172">
    <property type="entry name" value="LDrepeatLR_classA_rpt"/>
</dbReference>
<feature type="signal peptide" evidence="8">
    <location>
        <begin position="1"/>
        <end position="18"/>
    </location>
</feature>
<keyword evidence="8" id="KW-0732">Signal</keyword>
<comment type="caution">
    <text evidence="7">Lacks conserved residue(s) required for the propagation of feature annotation.</text>
</comment>
<dbReference type="PROSITE" id="PS50068">
    <property type="entry name" value="LDLRA_2"/>
    <property type="match status" value="1"/>
</dbReference>
<dbReference type="AlphaFoldDB" id="A0A815SKA6"/>
<evidence type="ECO:0000256" key="2">
    <source>
        <dbReference type="ARBA" id="ARBA00022692"/>
    </source>
</evidence>
<evidence type="ECO:0000256" key="5">
    <source>
        <dbReference type="ARBA" id="ARBA00023136"/>
    </source>
</evidence>
<feature type="disulfide bond" evidence="7">
    <location>
        <begin position="212"/>
        <end position="224"/>
    </location>
</feature>
<proteinExistence type="predicted"/>
<dbReference type="PANTHER" id="PTHR24270">
    <property type="entry name" value="LOW-DENSITY LIPOPROTEIN RECEPTOR-RELATED"/>
    <property type="match status" value="1"/>
</dbReference>
<organism evidence="9 11">
    <name type="scientific">Adineta steineri</name>
    <dbReference type="NCBI Taxonomy" id="433720"/>
    <lineage>
        <taxon>Eukaryota</taxon>
        <taxon>Metazoa</taxon>
        <taxon>Spiralia</taxon>
        <taxon>Gnathifera</taxon>
        <taxon>Rotifera</taxon>
        <taxon>Eurotatoria</taxon>
        <taxon>Bdelloidea</taxon>
        <taxon>Adinetida</taxon>
        <taxon>Adinetidae</taxon>
        <taxon>Adineta</taxon>
    </lineage>
</organism>
<dbReference type="GO" id="GO:0005886">
    <property type="term" value="C:plasma membrane"/>
    <property type="evidence" value="ECO:0007669"/>
    <property type="project" value="TreeGrafter"/>
</dbReference>
<dbReference type="Proteomes" id="UP000663891">
    <property type="component" value="Unassembled WGS sequence"/>
</dbReference>
<keyword evidence="6 7" id="KW-1015">Disulfide bond</keyword>
<evidence type="ECO:0000256" key="1">
    <source>
        <dbReference type="ARBA" id="ARBA00004167"/>
    </source>
</evidence>
<keyword evidence="4" id="KW-1133">Transmembrane helix</keyword>